<reference evidence="1" key="1">
    <citation type="submission" date="2021-02" db="EMBL/GenBank/DDBJ databases">
        <authorList>
            <person name="Nowell W R."/>
        </authorList>
    </citation>
    <scope>NUCLEOTIDE SEQUENCE</scope>
</reference>
<evidence type="ECO:0000313" key="2">
    <source>
        <dbReference type="Proteomes" id="UP000676336"/>
    </source>
</evidence>
<dbReference type="EMBL" id="CAJOBI010082784">
    <property type="protein sequence ID" value="CAF4505246.1"/>
    <property type="molecule type" value="Genomic_DNA"/>
</dbReference>
<organism evidence="1 2">
    <name type="scientific">Rotaria magnacalcarata</name>
    <dbReference type="NCBI Taxonomy" id="392030"/>
    <lineage>
        <taxon>Eukaryota</taxon>
        <taxon>Metazoa</taxon>
        <taxon>Spiralia</taxon>
        <taxon>Gnathifera</taxon>
        <taxon>Rotifera</taxon>
        <taxon>Eurotatoria</taxon>
        <taxon>Bdelloidea</taxon>
        <taxon>Philodinida</taxon>
        <taxon>Philodinidae</taxon>
        <taxon>Rotaria</taxon>
    </lineage>
</organism>
<accession>A0A8S2XNX1</accession>
<feature type="non-terminal residue" evidence="1">
    <location>
        <position position="1"/>
    </location>
</feature>
<dbReference type="AlphaFoldDB" id="A0A8S2XNX1"/>
<sequence>FSNEIFNRKELFEKNLIDDFDSKFDAWQTSIELLKILMQVNDVVQIVDNEDLSDI</sequence>
<comment type="caution">
    <text evidence="1">The sequence shown here is derived from an EMBL/GenBank/DDBJ whole genome shotgun (WGS) entry which is preliminary data.</text>
</comment>
<evidence type="ECO:0000313" key="1">
    <source>
        <dbReference type="EMBL" id="CAF4505246.1"/>
    </source>
</evidence>
<protein>
    <submittedName>
        <fullName evidence="1">Uncharacterized protein</fullName>
    </submittedName>
</protein>
<name>A0A8S2XNX1_9BILA</name>
<proteinExistence type="predicted"/>
<gene>
    <name evidence="1" type="ORF">SMN809_LOCUS35096</name>
</gene>
<dbReference type="Proteomes" id="UP000676336">
    <property type="component" value="Unassembled WGS sequence"/>
</dbReference>